<evidence type="ECO:0000313" key="2">
    <source>
        <dbReference type="Proteomes" id="UP000265618"/>
    </source>
</evidence>
<name>A0A9K3CQ88_9EUKA</name>
<accession>A0A9K3CQ88</accession>
<reference evidence="1 2" key="1">
    <citation type="journal article" date="2018" name="PLoS ONE">
        <title>The draft genome of Kipferlia bialata reveals reductive genome evolution in fornicate parasites.</title>
        <authorList>
            <person name="Tanifuji G."/>
            <person name="Takabayashi S."/>
            <person name="Kume K."/>
            <person name="Takagi M."/>
            <person name="Nakayama T."/>
            <person name="Kamikawa R."/>
            <person name="Inagaki Y."/>
            <person name="Hashimoto T."/>
        </authorList>
    </citation>
    <scope>NUCLEOTIDE SEQUENCE [LARGE SCALE GENOMIC DNA]</scope>
    <source>
        <strain evidence="1">NY0173</strain>
    </source>
</reference>
<dbReference type="AlphaFoldDB" id="A0A9K3CQ88"/>
<dbReference type="Proteomes" id="UP000265618">
    <property type="component" value="Unassembled WGS sequence"/>
</dbReference>
<proteinExistence type="predicted"/>
<organism evidence="1 2">
    <name type="scientific">Kipferlia bialata</name>
    <dbReference type="NCBI Taxonomy" id="797122"/>
    <lineage>
        <taxon>Eukaryota</taxon>
        <taxon>Metamonada</taxon>
        <taxon>Carpediemonas-like organisms</taxon>
        <taxon>Kipferlia</taxon>
    </lineage>
</organism>
<protein>
    <submittedName>
        <fullName evidence="1">Uncharacterized protein</fullName>
    </submittedName>
</protein>
<gene>
    <name evidence="1" type="ORF">KIPB_001443</name>
</gene>
<dbReference type="EMBL" id="BDIP01000205">
    <property type="protein sequence ID" value="GIQ80616.1"/>
    <property type="molecule type" value="Genomic_DNA"/>
</dbReference>
<keyword evidence="2" id="KW-1185">Reference proteome</keyword>
<evidence type="ECO:0000313" key="1">
    <source>
        <dbReference type="EMBL" id="GIQ80616.1"/>
    </source>
</evidence>
<sequence>MGQEYDSDSEIAGTAPLALDGRMMTAEDVFKYQRGWLARGILLTSIHVDDLPCLFDRGDKALIAALNRSINIMKDVADELVLVYGMRGFFAMMYKSLMNLGYLTREQLLIVMKMYDLSEVWRGPDVWSGRAEWMVVLYSQYFLSREVLEAGADELIRDGVLYKSLACE</sequence>
<comment type="caution">
    <text evidence="1">The sequence shown here is derived from an EMBL/GenBank/DDBJ whole genome shotgun (WGS) entry which is preliminary data.</text>
</comment>